<evidence type="ECO:0000313" key="2">
    <source>
        <dbReference type="Proteomes" id="UP001163321"/>
    </source>
</evidence>
<comment type="caution">
    <text evidence="1">The sequence shown here is derived from an EMBL/GenBank/DDBJ whole genome shotgun (WGS) entry which is preliminary data.</text>
</comment>
<evidence type="ECO:0000313" key="1">
    <source>
        <dbReference type="EMBL" id="KAI9921815.1"/>
    </source>
</evidence>
<reference evidence="1 2" key="1">
    <citation type="journal article" date="2022" name="bioRxiv">
        <title>The genome of the oomycete Peronosclerospora sorghi, a cosmopolitan pathogen of maize and sorghum, is inflated with dispersed pseudogenes.</title>
        <authorList>
            <person name="Fletcher K."/>
            <person name="Martin F."/>
            <person name="Isakeit T."/>
            <person name="Cavanaugh K."/>
            <person name="Magill C."/>
            <person name="Michelmore R."/>
        </authorList>
    </citation>
    <scope>NUCLEOTIDE SEQUENCE [LARGE SCALE GENOMIC DNA]</scope>
    <source>
        <strain evidence="1">P6</strain>
    </source>
</reference>
<sequence length="157" mass="17810">MSNTRDKTKIGSTGHVIHHDLQHEKYRPYNSERFAANGHTFARWRSLASNISFVRKKKSNTSSIRKIVEGFMTCLSDLAHDLGLTPVSTLVLDDTSLGTISAERREPHCIQTKKNIHEALGVLLHAALFVTKIFESFFIKSIISILECPLRIHKNRN</sequence>
<keyword evidence="2" id="KW-1185">Reference proteome</keyword>
<gene>
    <name evidence="1" type="ORF">PsorP6_002729</name>
</gene>
<dbReference type="Proteomes" id="UP001163321">
    <property type="component" value="Chromosome 1"/>
</dbReference>
<name>A0ACC0WUW8_9STRA</name>
<proteinExistence type="predicted"/>
<dbReference type="EMBL" id="CM047580">
    <property type="protein sequence ID" value="KAI9921815.1"/>
    <property type="molecule type" value="Genomic_DNA"/>
</dbReference>
<accession>A0ACC0WUW8</accession>
<protein>
    <submittedName>
        <fullName evidence="1">Uncharacterized protein</fullName>
    </submittedName>
</protein>
<organism evidence="1 2">
    <name type="scientific">Peronosclerospora sorghi</name>
    <dbReference type="NCBI Taxonomy" id="230839"/>
    <lineage>
        <taxon>Eukaryota</taxon>
        <taxon>Sar</taxon>
        <taxon>Stramenopiles</taxon>
        <taxon>Oomycota</taxon>
        <taxon>Peronosporomycetes</taxon>
        <taxon>Peronosporales</taxon>
        <taxon>Peronosporaceae</taxon>
        <taxon>Peronosclerospora</taxon>
    </lineage>
</organism>